<accession>B7PVL1</accession>
<proteinExistence type="predicted"/>
<dbReference type="AlphaFoldDB" id="B7PVL1"/>
<dbReference type="HOGENOM" id="CLU_2226077_0_0_1"/>
<dbReference type="PaxDb" id="6945-B7PVL1"/>
<evidence type="ECO:0000313" key="3">
    <source>
        <dbReference type="Proteomes" id="UP000001555"/>
    </source>
</evidence>
<dbReference type="EMBL" id="ABJB010673019">
    <property type="status" value="NOT_ANNOTATED_CDS"/>
    <property type="molecule type" value="Genomic_DNA"/>
</dbReference>
<organism>
    <name type="scientific">Ixodes scapularis</name>
    <name type="common">Black-legged tick</name>
    <name type="synonym">Deer tick</name>
    <dbReference type="NCBI Taxonomy" id="6945"/>
    <lineage>
        <taxon>Eukaryota</taxon>
        <taxon>Metazoa</taxon>
        <taxon>Ecdysozoa</taxon>
        <taxon>Arthropoda</taxon>
        <taxon>Chelicerata</taxon>
        <taxon>Arachnida</taxon>
        <taxon>Acari</taxon>
        <taxon>Parasitiformes</taxon>
        <taxon>Ixodida</taxon>
        <taxon>Ixodoidea</taxon>
        <taxon>Ixodidae</taxon>
        <taxon>Ixodinae</taxon>
        <taxon>Ixodes</taxon>
    </lineage>
</organism>
<sequence>MSASELQCDHMLRVHDRLRVQGNSNLQRFIADVYPLDKIDLWKNDSLACAIYTNKIFDVKLNTLNDKKVSSFKPYTLVDFFKWVEFQQQGKSTRLHSRLTINPPNE</sequence>
<evidence type="ECO:0000313" key="2">
    <source>
        <dbReference type="EnsemblMetazoa" id="ISCW007026-PA"/>
    </source>
</evidence>
<protein>
    <submittedName>
        <fullName evidence="1 2">Uncharacterized protein</fullName>
    </submittedName>
</protein>
<reference evidence="1 3" key="1">
    <citation type="submission" date="2008-03" db="EMBL/GenBank/DDBJ databases">
        <title>Annotation of Ixodes scapularis.</title>
        <authorList>
            <consortium name="Ixodes scapularis Genome Project Consortium"/>
            <person name="Caler E."/>
            <person name="Hannick L.I."/>
            <person name="Bidwell S."/>
            <person name="Joardar V."/>
            <person name="Thiagarajan M."/>
            <person name="Amedeo P."/>
            <person name="Galinsky K.J."/>
            <person name="Schobel S."/>
            <person name="Inman J."/>
            <person name="Hostetler J."/>
            <person name="Miller J."/>
            <person name="Hammond M."/>
            <person name="Megy K."/>
            <person name="Lawson D."/>
            <person name="Kodira C."/>
            <person name="Sutton G."/>
            <person name="Meyer J."/>
            <person name="Hill C.A."/>
            <person name="Birren B."/>
            <person name="Nene V."/>
            <person name="Collins F."/>
            <person name="Alarcon-Chaidez F."/>
            <person name="Wikel S."/>
            <person name="Strausberg R."/>
        </authorList>
    </citation>
    <scope>NUCLEOTIDE SEQUENCE [LARGE SCALE GENOMIC DNA]</scope>
    <source>
        <strain evidence="3">Wikel</strain>
        <strain evidence="1">Wikel colony</strain>
    </source>
</reference>
<name>B7PVL1_IXOSC</name>
<dbReference type="VEuPathDB" id="VectorBase:ISCW007026"/>
<reference evidence="2" key="2">
    <citation type="submission" date="2020-05" db="UniProtKB">
        <authorList>
            <consortium name="EnsemblMetazoa"/>
        </authorList>
    </citation>
    <scope>IDENTIFICATION</scope>
    <source>
        <strain evidence="2">wikel</strain>
    </source>
</reference>
<gene>
    <name evidence="1" type="ORF">IscW_ISCW007026</name>
</gene>
<dbReference type="EnsemblMetazoa" id="ISCW007026-RA">
    <property type="protein sequence ID" value="ISCW007026-PA"/>
    <property type="gene ID" value="ISCW007026"/>
</dbReference>
<keyword evidence="3" id="KW-1185">Reference proteome</keyword>
<evidence type="ECO:0000313" key="1">
    <source>
        <dbReference type="EMBL" id="EEC10633.1"/>
    </source>
</evidence>
<dbReference type="Proteomes" id="UP000001555">
    <property type="component" value="Unassembled WGS sequence"/>
</dbReference>
<dbReference type="InParanoid" id="B7PVL1"/>
<dbReference type="EMBL" id="DS800338">
    <property type="protein sequence ID" value="EEC10633.1"/>
    <property type="molecule type" value="Genomic_DNA"/>
</dbReference>